<feature type="coiled-coil region" evidence="1">
    <location>
        <begin position="19"/>
        <end position="70"/>
    </location>
</feature>
<proteinExistence type="predicted"/>
<reference evidence="2 3" key="1">
    <citation type="journal article" date="2019" name="Int. J. Syst. Evol. Microbiol.">
        <title>The Global Catalogue of Microorganisms (GCM) 10K type strain sequencing project: providing services to taxonomists for standard genome sequencing and annotation.</title>
        <authorList>
            <consortium name="The Broad Institute Genomics Platform"/>
            <consortium name="The Broad Institute Genome Sequencing Center for Infectious Disease"/>
            <person name="Wu L."/>
            <person name="Ma J."/>
        </authorList>
    </citation>
    <scope>NUCLEOTIDE SEQUENCE [LARGE SCALE GENOMIC DNA]</scope>
    <source>
        <strain evidence="2 3">DT55</strain>
    </source>
</reference>
<dbReference type="RefSeq" id="WP_276239576.1">
    <property type="nucleotide sequence ID" value="NZ_CP119990.1"/>
</dbReference>
<comment type="caution">
    <text evidence="2">The sequence shown here is derived from an EMBL/GenBank/DDBJ whole genome shotgun (WGS) entry which is preliminary data.</text>
</comment>
<dbReference type="AlphaFoldDB" id="A0ABD5X2Y4"/>
<name>A0ABD5X2Y4_9EURY</name>
<sequence length="272" mass="30990">MSHNADTDTTTSDDLPDLVREQRNVIEKQRETINDQQKVIEDLTERVEELEDRTTNTQQLCERLDELERTVTIKHERHLSWLDEIIVGDESGYLTDNQEEFLDDHGSLIDCLLTRTDQDVDTPTDTPSRETTRLRRIVESVADSVGIDTEDELGGASEDRLTRLLKYGPSDITDRVYAVHNRCRDLLSHLGKWGKATNDAYGRRITITAATVKEKLGLKRDEQLTSTEVRRVFEKLEALASDSPRTVNADTGGRGRNRLVVYLTDEEAHRVG</sequence>
<protein>
    <submittedName>
        <fullName evidence="2">Uncharacterized protein</fullName>
    </submittedName>
</protein>
<keyword evidence="3" id="KW-1185">Reference proteome</keyword>
<evidence type="ECO:0000313" key="3">
    <source>
        <dbReference type="Proteomes" id="UP001596388"/>
    </source>
</evidence>
<accession>A0ABD5X2Y4</accession>
<dbReference type="EMBL" id="JBHTAG010000004">
    <property type="protein sequence ID" value="MFC7098865.1"/>
    <property type="molecule type" value="Genomic_DNA"/>
</dbReference>
<dbReference type="GeneID" id="79271547"/>
<evidence type="ECO:0000256" key="1">
    <source>
        <dbReference type="SAM" id="Coils"/>
    </source>
</evidence>
<evidence type="ECO:0000313" key="2">
    <source>
        <dbReference type="EMBL" id="MFC7098865.1"/>
    </source>
</evidence>
<keyword evidence="1" id="KW-0175">Coiled coil</keyword>
<dbReference type="Proteomes" id="UP001596388">
    <property type="component" value="Unassembled WGS sequence"/>
</dbReference>
<organism evidence="2 3">
    <name type="scientific">Halobaculum marinum</name>
    <dbReference type="NCBI Taxonomy" id="3031996"/>
    <lineage>
        <taxon>Archaea</taxon>
        <taxon>Methanobacteriati</taxon>
        <taxon>Methanobacteriota</taxon>
        <taxon>Stenosarchaea group</taxon>
        <taxon>Halobacteria</taxon>
        <taxon>Halobacteriales</taxon>
        <taxon>Haloferacaceae</taxon>
        <taxon>Halobaculum</taxon>
    </lineage>
</organism>
<gene>
    <name evidence="2" type="ORF">ACFQKD_16290</name>
</gene>